<gene>
    <name evidence="2" type="ORF">PR003_g20292</name>
</gene>
<dbReference type="AlphaFoldDB" id="A0A6A4DPG5"/>
<evidence type="ECO:0000313" key="3">
    <source>
        <dbReference type="Proteomes" id="UP000434957"/>
    </source>
</evidence>
<feature type="compositionally biased region" description="Polar residues" evidence="1">
    <location>
        <begin position="63"/>
        <end position="81"/>
    </location>
</feature>
<comment type="caution">
    <text evidence="2">The sequence shown here is derived from an EMBL/GenBank/DDBJ whole genome shotgun (WGS) entry which is preliminary data.</text>
</comment>
<reference evidence="2 3" key="1">
    <citation type="submission" date="2018-08" db="EMBL/GenBank/DDBJ databases">
        <title>Genomic investigation of the strawberry pathogen Phytophthora fragariae indicates pathogenicity is determined by transcriptional variation in three key races.</title>
        <authorList>
            <person name="Adams T.M."/>
            <person name="Armitage A.D."/>
            <person name="Sobczyk M.K."/>
            <person name="Bates H.J."/>
            <person name="Dunwell J.M."/>
            <person name="Nellist C.F."/>
            <person name="Harrison R.J."/>
        </authorList>
    </citation>
    <scope>NUCLEOTIDE SEQUENCE [LARGE SCALE GENOMIC DNA]</scope>
    <source>
        <strain evidence="2 3">SCRP333</strain>
    </source>
</reference>
<evidence type="ECO:0000313" key="2">
    <source>
        <dbReference type="EMBL" id="KAE9310362.1"/>
    </source>
</evidence>
<protein>
    <submittedName>
        <fullName evidence="2">Uncharacterized protein</fullName>
    </submittedName>
</protein>
<name>A0A6A4DPG5_9STRA</name>
<proteinExistence type="predicted"/>
<dbReference type="EMBL" id="QXFT01001788">
    <property type="protein sequence ID" value="KAE9310362.1"/>
    <property type="molecule type" value="Genomic_DNA"/>
</dbReference>
<keyword evidence="3" id="KW-1185">Reference proteome</keyword>
<evidence type="ECO:0000256" key="1">
    <source>
        <dbReference type="SAM" id="MobiDB-lite"/>
    </source>
</evidence>
<dbReference type="Proteomes" id="UP000434957">
    <property type="component" value="Unassembled WGS sequence"/>
</dbReference>
<feature type="region of interest" description="Disordered" evidence="1">
    <location>
        <begin position="1"/>
        <end position="34"/>
    </location>
</feature>
<accession>A0A6A4DPG5</accession>
<organism evidence="2 3">
    <name type="scientific">Phytophthora rubi</name>
    <dbReference type="NCBI Taxonomy" id="129364"/>
    <lineage>
        <taxon>Eukaryota</taxon>
        <taxon>Sar</taxon>
        <taxon>Stramenopiles</taxon>
        <taxon>Oomycota</taxon>
        <taxon>Peronosporomycetes</taxon>
        <taxon>Peronosporales</taxon>
        <taxon>Peronosporaceae</taxon>
        <taxon>Phytophthora</taxon>
    </lineage>
</organism>
<feature type="region of interest" description="Disordered" evidence="1">
    <location>
        <begin position="61"/>
        <end position="81"/>
    </location>
</feature>
<sequence>MEATSNESSSSPSSESSAPRAQSSTAVPKKKRVRRQQLELKYLRELSGELERRLGQLKKQRLCSPQTAQCRSSSEGGGVSNCSSTNLTGKIKYGPVSVWEAIADHQLNERSRAEKSNKKLRLLLRKQISMIQSLQARAQKVFGNEELTMMQLRGEGPRYWDLGSENEEIVFADLLVLVARTRLEIQKRQLEDPRSVLSFATWGVSLGKPYVRAHSEAGLVMETHACSLLPFNVTTTAAAYWRTFSLSPAKHEIAPDDAQSSDVFVRSFTCSSNHFGENIDERGKHTCRRYVEENGCITIVFAGRTGPTKSAAYQDVQLQRTSAGNYSNITNVLNVRAYIHF</sequence>
<feature type="compositionally biased region" description="Low complexity" evidence="1">
    <location>
        <begin position="1"/>
        <end position="24"/>
    </location>
</feature>